<keyword evidence="2 7" id="KW-0645">Protease</keyword>
<keyword evidence="4" id="KW-0720">Serine protease</keyword>
<dbReference type="PANTHER" id="PTHR43343:SF3">
    <property type="entry name" value="PROTEASE DO-LIKE 8, CHLOROPLASTIC"/>
    <property type="match status" value="1"/>
</dbReference>
<dbReference type="SUPFAM" id="SSF50494">
    <property type="entry name" value="Trypsin-like serine proteases"/>
    <property type="match status" value="1"/>
</dbReference>
<gene>
    <name evidence="7" type="ORF">SAMN05216191_11729</name>
</gene>
<dbReference type="PANTHER" id="PTHR43343">
    <property type="entry name" value="PEPTIDASE S12"/>
    <property type="match status" value="1"/>
</dbReference>
<comment type="similarity">
    <text evidence="1">Belongs to the peptidase S1C family.</text>
</comment>
<protein>
    <submittedName>
        <fullName evidence="7">Serine protease Do</fullName>
    </submittedName>
</protein>
<feature type="domain" description="PDZ" evidence="6">
    <location>
        <begin position="296"/>
        <end position="367"/>
    </location>
</feature>
<evidence type="ECO:0000256" key="1">
    <source>
        <dbReference type="ARBA" id="ARBA00010541"/>
    </source>
</evidence>
<dbReference type="GO" id="GO:0006508">
    <property type="term" value="P:proteolysis"/>
    <property type="evidence" value="ECO:0007669"/>
    <property type="project" value="UniProtKB-KW"/>
</dbReference>
<dbReference type="InterPro" id="IPR001478">
    <property type="entry name" value="PDZ"/>
</dbReference>
<organism evidence="7 8">
    <name type="scientific">Paenibacillus jilunlii</name>
    <dbReference type="NCBI Taxonomy" id="682956"/>
    <lineage>
        <taxon>Bacteria</taxon>
        <taxon>Bacillati</taxon>
        <taxon>Bacillota</taxon>
        <taxon>Bacilli</taxon>
        <taxon>Bacillales</taxon>
        <taxon>Paenibacillaceae</taxon>
        <taxon>Paenibacillus</taxon>
    </lineage>
</organism>
<accession>A0A1G9VIX4</accession>
<dbReference type="EMBL" id="FNGM01000017">
    <property type="protein sequence ID" value="SDM72060.1"/>
    <property type="molecule type" value="Genomic_DNA"/>
</dbReference>
<evidence type="ECO:0000256" key="2">
    <source>
        <dbReference type="ARBA" id="ARBA00022670"/>
    </source>
</evidence>
<name>A0A1G9VIX4_9BACL</name>
<dbReference type="InterPro" id="IPR051201">
    <property type="entry name" value="Chloro_Bact_Ser_Proteases"/>
</dbReference>
<dbReference type="GO" id="GO:0004252">
    <property type="term" value="F:serine-type endopeptidase activity"/>
    <property type="evidence" value="ECO:0007669"/>
    <property type="project" value="InterPro"/>
</dbReference>
<dbReference type="Proteomes" id="UP000182783">
    <property type="component" value="Unassembled WGS sequence"/>
</dbReference>
<dbReference type="AlphaFoldDB" id="A0A1G9VIX4"/>
<dbReference type="SUPFAM" id="SSF50156">
    <property type="entry name" value="PDZ domain-like"/>
    <property type="match status" value="1"/>
</dbReference>
<evidence type="ECO:0000259" key="6">
    <source>
        <dbReference type="Pfam" id="PF13180"/>
    </source>
</evidence>
<dbReference type="InterPro" id="IPR043504">
    <property type="entry name" value="Peptidase_S1_PA_chymotrypsin"/>
</dbReference>
<dbReference type="InterPro" id="IPR036034">
    <property type="entry name" value="PDZ_sf"/>
</dbReference>
<sequence>MKAMKWGKWMYKKSLGILLCGVLLSGAGGGTPSALAAAFPDNRPAAGAVKSFGDVASGQVAAAAAISKKNTAVTADAVPQIIKAVSPSVVGIIGKYTGDPGSGPDDRYNLTHGSGIVVKADGWIITNAHVIKGLQNAVVVTSDAKSYSITASYLDEVSDLALVKINAKFLKPARFASAANQIQVGEKVIAIGTPISFSLRNSATVGVVSGLNRAVDAAYRLIQSDTAINPGNSGGPLVSMKGEVLGVNSLKYAAVGVENMGFSIPADTVQYIMNQLFKYGEVKRPSLGLELEESWSAIVGLPAQDPLTVTKVVSAEAEKAGIAAGDVLYAIDGHRVASLVDINEWFKGYKPGAAVKLLMQSDGDIVTRRLVLGQGDPLIGGVEAEGDGDAEAHTEE</sequence>
<feature type="signal peptide" evidence="5">
    <location>
        <begin position="1"/>
        <end position="36"/>
    </location>
</feature>
<reference evidence="7 8" key="1">
    <citation type="submission" date="2016-10" db="EMBL/GenBank/DDBJ databases">
        <authorList>
            <person name="de Groot N.N."/>
        </authorList>
    </citation>
    <scope>NUCLEOTIDE SEQUENCE [LARGE SCALE GENOMIC DNA]</scope>
    <source>
        <strain evidence="7 8">CGMCC 1.10239</strain>
    </source>
</reference>
<dbReference type="Pfam" id="PF13180">
    <property type="entry name" value="PDZ_2"/>
    <property type="match status" value="1"/>
</dbReference>
<dbReference type="Pfam" id="PF13365">
    <property type="entry name" value="Trypsin_2"/>
    <property type="match status" value="1"/>
</dbReference>
<proteinExistence type="inferred from homology"/>
<evidence type="ECO:0000313" key="7">
    <source>
        <dbReference type="EMBL" id="SDM72060.1"/>
    </source>
</evidence>
<evidence type="ECO:0000256" key="4">
    <source>
        <dbReference type="ARBA" id="ARBA00022825"/>
    </source>
</evidence>
<dbReference type="InterPro" id="IPR009003">
    <property type="entry name" value="Peptidase_S1_PA"/>
</dbReference>
<evidence type="ECO:0000313" key="8">
    <source>
        <dbReference type="Proteomes" id="UP000182783"/>
    </source>
</evidence>
<dbReference type="Gene3D" id="2.30.42.10">
    <property type="match status" value="1"/>
</dbReference>
<keyword evidence="3" id="KW-0378">Hydrolase</keyword>
<dbReference type="Gene3D" id="2.40.10.10">
    <property type="entry name" value="Trypsin-like serine proteases"/>
    <property type="match status" value="2"/>
</dbReference>
<keyword evidence="5" id="KW-0732">Signal</keyword>
<evidence type="ECO:0000256" key="3">
    <source>
        <dbReference type="ARBA" id="ARBA00022801"/>
    </source>
</evidence>
<evidence type="ECO:0000256" key="5">
    <source>
        <dbReference type="SAM" id="SignalP"/>
    </source>
</evidence>
<dbReference type="InterPro" id="IPR001940">
    <property type="entry name" value="Peptidase_S1C"/>
</dbReference>
<feature type="chain" id="PRO_5010238050" evidence="5">
    <location>
        <begin position="37"/>
        <end position="396"/>
    </location>
</feature>
<dbReference type="PRINTS" id="PR00834">
    <property type="entry name" value="PROTEASES2C"/>
</dbReference>